<accession>A0A6D2HYR3</accession>
<keyword evidence="3" id="KW-1185">Reference proteome</keyword>
<feature type="compositionally biased region" description="Basic and acidic residues" evidence="1">
    <location>
        <begin position="37"/>
        <end position="48"/>
    </location>
</feature>
<dbReference type="AlphaFoldDB" id="A0A6D2HYR3"/>
<feature type="region of interest" description="Disordered" evidence="1">
    <location>
        <begin position="30"/>
        <end position="85"/>
    </location>
</feature>
<proteinExistence type="predicted"/>
<evidence type="ECO:0000256" key="1">
    <source>
        <dbReference type="SAM" id="MobiDB-lite"/>
    </source>
</evidence>
<organism evidence="2 3">
    <name type="scientific">Microthlaspi erraticum</name>
    <dbReference type="NCBI Taxonomy" id="1685480"/>
    <lineage>
        <taxon>Eukaryota</taxon>
        <taxon>Viridiplantae</taxon>
        <taxon>Streptophyta</taxon>
        <taxon>Embryophyta</taxon>
        <taxon>Tracheophyta</taxon>
        <taxon>Spermatophyta</taxon>
        <taxon>Magnoliopsida</taxon>
        <taxon>eudicotyledons</taxon>
        <taxon>Gunneridae</taxon>
        <taxon>Pentapetalae</taxon>
        <taxon>rosids</taxon>
        <taxon>malvids</taxon>
        <taxon>Brassicales</taxon>
        <taxon>Brassicaceae</taxon>
        <taxon>Coluteocarpeae</taxon>
        <taxon>Microthlaspi</taxon>
    </lineage>
</organism>
<evidence type="ECO:0000313" key="2">
    <source>
        <dbReference type="EMBL" id="CAA7019740.1"/>
    </source>
</evidence>
<name>A0A6D2HYR3_9BRAS</name>
<comment type="caution">
    <text evidence="2">The sequence shown here is derived from an EMBL/GenBank/DDBJ whole genome shotgun (WGS) entry which is preliminary data.</text>
</comment>
<feature type="compositionally biased region" description="Low complexity" evidence="1">
    <location>
        <begin position="74"/>
        <end position="85"/>
    </location>
</feature>
<dbReference type="Proteomes" id="UP000467841">
    <property type="component" value="Unassembled WGS sequence"/>
</dbReference>
<reference evidence="2" key="1">
    <citation type="submission" date="2020-01" db="EMBL/GenBank/DDBJ databases">
        <authorList>
            <person name="Mishra B."/>
        </authorList>
    </citation>
    <scope>NUCLEOTIDE SEQUENCE [LARGE SCALE GENOMIC DNA]</scope>
</reference>
<protein>
    <submittedName>
        <fullName evidence="2">Uncharacterized protein</fullName>
    </submittedName>
</protein>
<sequence>MKLMKTEFEFNEKHAVTVERLKKELRRLLDDQEGEGSSERFVDVRGYEEGEEEGGGPVVAVAKAADNSSDDGDNNISINNIVNGE</sequence>
<dbReference type="EMBL" id="CACVBM020000477">
    <property type="protein sequence ID" value="CAA7019740.1"/>
    <property type="molecule type" value="Genomic_DNA"/>
</dbReference>
<gene>
    <name evidence="2" type="ORF">MERR_LOCUS6975</name>
</gene>
<evidence type="ECO:0000313" key="3">
    <source>
        <dbReference type="Proteomes" id="UP000467841"/>
    </source>
</evidence>